<dbReference type="Pfam" id="PF00551">
    <property type="entry name" value="Formyl_trans_N"/>
    <property type="match status" value="1"/>
</dbReference>
<sequence length="228" mass="24541">MIRIVFLCSGGGGNLRFVAEAIRLGVLPAQLVSVITDRECLANQFAREHHIPSKVIDFSEPEQATLGRMLHDTKADVVITNVHRVIVPEVVDVFAGRLLNLHYSLLPAYGGMIGTRPVEAALNAGSPFTGVTAHLVDTVVDAGPPLVQSVIPVKPGDTVPTLMDTVFRAGCLSLLNAILLHAGTPALYCGTHRLGDRNVFVNPDMALNHGLFDEAMWQRIADYSGHAH</sequence>
<dbReference type="GO" id="GO:0004644">
    <property type="term" value="F:phosphoribosylglycinamide formyltransferase activity"/>
    <property type="evidence" value="ECO:0007669"/>
    <property type="project" value="UniProtKB-EC"/>
</dbReference>
<evidence type="ECO:0000256" key="3">
    <source>
        <dbReference type="ARBA" id="ARBA00022679"/>
    </source>
</evidence>
<evidence type="ECO:0000256" key="4">
    <source>
        <dbReference type="ARBA" id="ARBA00022755"/>
    </source>
</evidence>
<dbReference type="GO" id="GO:0005829">
    <property type="term" value="C:cytosol"/>
    <property type="evidence" value="ECO:0007669"/>
    <property type="project" value="TreeGrafter"/>
</dbReference>
<name>A0A177SB41_PSEPU</name>
<dbReference type="RefSeq" id="WP_064304934.1">
    <property type="nucleotide sequence ID" value="NZ_LUCV01000058.1"/>
</dbReference>
<evidence type="ECO:0000313" key="7">
    <source>
        <dbReference type="Proteomes" id="UP000077752"/>
    </source>
</evidence>
<accession>A0A177SB41</accession>
<proteinExistence type="predicted"/>
<comment type="caution">
    <text evidence="6">The sequence shown here is derived from an EMBL/GenBank/DDBJ whole genome shotgun (WGS) entry which is preliminary data.</text>
</comment>
<keyword evidence="3" id="KW-0808">Transferase</keyword>
<organism evidence="6 7">
    <name type="scientific">Pseudomonas putida</name>
    <name type="common">Arthrobacter siderocapsulatus</name>
    <dbReference type="NCBI Taxonomy" id="303"/>
    <lineage>
        <taxon>Bacteria</taxon>
        <taxon>Pseudomonadati</taxon>
        <taxon>Pseudomonadota</taxon>
        <taxon>Gammaproteobacteria</taxon>
        <taxon>Pseudomonadales</taxon>
        <taxon>Pseudomonadaceae</taxon>
        <taxon>Pseudomonas</taxon>
    </lineage>
</organism>
<evidence type="ECO:0000256" key="1">
    <source>
        <dbReference type="ARBA" id="ARBA00005054"/>
    </source>
</evidence>
<comment type="pathway">
    <text evidence="1">Purine metabolism; IMP biosynthesis via de novo pathway; N(2)-formyl-N(1)-(5-phospho-D-ribosyl)glycinamide from N(1)-(5-phospho-D-ribosyl)glycinamide (10-formyl THF route): step 1/1.</text>
</comment>
<evidence type="ECO:0000259" key="5">
    <source>
        <dbReference type="Pfam" id="PF00551"/>
    </source>
</evidence>
<dbReference type="Gene3D" id="3.40.50.170">
    <property type="entry name" value="Formyl transferase, N-terminal domain"/>
    <property type="match status" value="1"/>
</dbReference>
<dbReference type="SUPFAM" id="SSF53328">
    <property type="entry name" value="Formyltransferase"/>
    <property type="match status" value="1"/>
</dbReference>
<keyword evidence="4" id="KW-0658">Purine biosynthesis</keyword>
<dbReference type="GO" id="GO:0006189">
    <property type="term" value="P:'de novo' IMP biosynthetic process"/>
    <property type="evidence" value="ECO:0007669"/>
    <property type="project" value="TreeGrafter"/>
</dbReference>
<protein>
    <recommendedName>
        <fullName evidence="2">phosphoribosylglycinamide formyltransferase 1</fullName>
        <ecNumber evidence="2">2.1.2.2</ecNumber>
    </recommendedName>
</protein>
<dbReference type="PANTHER" id="PTHR43369">
    <property type="entry name" value="PHOSPHORIBOSYLGLYCINAMIDE FORMYLTRANSFERASE"/>
    <property type="match status" value="1"/>
</dbReference>
<dbReference type="EC" id="2.1.2.2" evidence="2"/>
<reference evidence="6 7" key="1">
    <citation type="submission" date="2016-03" db="EMBL/GenBank/DDBJ databases">
        <title>Draft Genome Assembly of Pseudomonas putida strain CBF10-2.</title>
        <authorList>
            <person name="Iyer R.S."/>
            <person name="Damania A."/>
        </authorList>
    </citation>
    <scope>NUCLEOTIDE SEQUENCE [LARGE SCALE GENOMIC DNA]</scope>
    <source>
        <strain evidence="6 7">CBF10-2</strain>
    </source>
</reference>
<dbReference type="InterPro" id="IPR002376">
    <property type="entry name" value="Formyl_transf_N"/>
</dbReference>
<evidence type="ECO:0000313" key="6">
    <source>
        <dbReference type="EMBL" id="OAI83809.1"/>
    </source>
</evidence>
<gene>
    <name evidence="6" type="ORF">AYO28_04410</name>
</gene>
<dbReference type="EMBL" id="LUCV01000058">
    <property type="protein sequence ID" value="OAI83809.1"/>
    <property type="molecule type" value="Genomic_DNA"/>
</dbReference>
<feature type="domain" description="Formyl transferase N-terminal" evidence="5">
    <location>
        <begin position="3"/>
        <end position="169"/>
    </location>
</feature>
<dbReference type="InterPro" id="IPR036477">
    <property type="entry name" value="Formyl_transf_N_sf"/>
</dbReference>
<evidence type="ECO:0000256" key="2">
    <source>
        <dbReference type="ARBA" id="ARBA00012254"/>
    </source>
</evidence>
<dbReference type="PANTHER" id="PTHR43369:SF2">
    <property type="entry name" value="PHOSPHORIBOSYLGLYCINAMIDE FORMYLTRANSFERASE"/>
    <property type="match status" value="1"/>
</dbReference>
<dbReference type="Proteomes" id="UP000077752">
    <property type="component" value="Unassembled WGS sequence"/>
</dbReference>
<dbReference type="AlphaFoldDB" id="A0A177SB41"/>